<comment type="caution">
    <text evidence="8">The sequence shown here is derived from an EMBL/GenBank/DDBJ whole genome shotgun (WGS) entry which is preliminary data.</text>
</comment>
<feature type="transmembrane region" description="Helical" evidence="7">
    <location>
        <begin position="190"/>
        <end position="210"/>
    </location>
</feature>
<dbReference type="InterPro" id="IPR002528">
    <property type="entry name" value="MATE_fam"/>
</dbReference>
<evidence type="ECO:0000256" key="5">
    <source>
        <dbReference type="ARBA" id="ARBA00022989"/>
    </source>
</evidence>
<feature type="transmembrane region" description="Helical" evidence="7">
    <location>
        <begin position="384"/>
        <end position="408"/>
    </location>
</feature>
<feature type="transmembrane region" description="Helical" evidence="7">
    <location>
        <begin position="349"/>
        <end position="372"/>
    </location>
</feature>
<dbReference type="GO" id="GO:0015297">
    <property type="term" value="F:antiporter activity"/>
    <property type="evidence" value="ECO:0007669"/>
    <property type="project" value="InterPro"/>
</dbReference>
<evidence type="ECO:0000256" key="2">
    <source>
        <dbReference type="ARBA" id="ARBA00022448"/>
    </source>
</evidence>
<evidence type="ECO:0008006" key="10">
    <source>
        <dbReference type="Google" id="ProtNLM"/>
    </source>
</evidence>
<feature type="transmembrane region" description="Helical" evidence="7">
    <location>
        <begin position="61"/>
        <end position="81"/>
    </location>
</feature>
<keyword evidence="5 7" id="KW-1133">Transmembrane helix</keyword>
<feature type="transmembrane region" description="Helical" evidence="7">
    <location>
        <begin position="134"/>
        <end position="152"/>
    </location>
</feature>
<dbReference type="Pfam" id="PF01554">
    <property type="entry name" value="MatE"/>
    <property type="match status" value="2"/>
</dbReference>
<dbReference type="InterPro" id="IPR048279">
    <property type="entry name" value="MdtK-like"/>
</dbReference>
<sequence>MENIQLGKESLLKLFIKYVLPAIISMVITGIQGMIDGIFLGNYGSINSMAAVNVATPFMQLWIGTGMIICIGTLSYLGITLGQNDNAKAKDIFKSAVVGLSIISMIITVLGVCFSGDFARLLGANQVLMNDTKAYIFTFSFFIFFATFMLLFGFVDRLIGKPRLYLYATIGALITNITGDFIAIKILHLGVVGAAIATGLAYLVGFLITLPPLMKKSSAVNIFDGRFRLDIFIKASVNGSSEGISYLATALALFLFNRAFLQFAGEGGIAAFTVIMYIQNFAVLLMFGVSDGISSIVSYNYGAGNHHRVRKVFYLSAVLNFVFGLLSFLVLFYFGEDLILLFIKDNPAILKFALDGMNLFALNLFFCGFNILQSGFNTAVDNPITSMWIAISRGFLLIPLAVLVLPRVMDVQGLWLALPMAELGTALICLWIMFKKRDLYFK</sequence>
<feature type="transmembrane region" description="Helical" evidence="7">
    <location>
        <begin position="93"/>
        <end position="114"/>
    </location>
</feature>
<dbReference type="AlphaFoldDB" id="A0A0R2KQB2"/>
<evidence type="ECO:0000313" key="9">
    <source>
        <dbReference type="Proteomes" id="UP000051500"/>
    </source>
</evidence>
<dbReference type="EMBL" id="JQBZ01000025">
    <property type="protein sequence ID" value="KRN88810.1"/>
    <property type="molecule type" value="Genomic_DNA"/>
</dbReference>
<organism evidence="8 9">
    <name type="scientific">Ligilactobacillus ceti DSM 22408</name>
    <dbReference type="NCBI Taxonomy" id="1122146"/>
    <lineage>
        <taxon>Bacteria</taxon>
        <taxon>Bacillati</taxon>
        <taxon>Bacillota</taxon>
        <taxon>Bacilli</taxon>
        <taxon>Lactobacillales</taxon>
        <taxon>Lactobacillaceae</taxon>
        <taxon>Ligilactobacillus</taxon>
    </lineage>
</organism>
<dbReference type="PATRIC" id="fig|1122146.4.peg.810"/>
<dbReference type="PIRSF" id="PIRSF006603">
    <property type="entry name" value="DinF"/>
    <property type="match status" value="1"/>
</dbReference>
<keyword evidence="4 7" id="KW-0812">Transmembrane</keyword>
<dbReference type="GO" id="GO:0042910">
    <property type="term" value="F:xenobiotic transmembrane transporter activity"/>
    <property type="evidence" value="ECO:0007669"/>
    <property type="project" value="InterPro"/>
</dbReference>
<accession>A0A0R2KQB2</accession>
<dbReference type="eggNOG" id="COG0534">
    <property type="taxonomic scope" value="Bacteria"/>
</dbReference>
<feature type="transmembrane region" description="Helical" evidence="7">
    <location>
        <begin position="414"/>
        <end position="434"/>
    </location>
</feature>
<dbReference type="OrthoDB" id="9811110at2"/>
<evidence type="ECO:0000256" key="1">
    <source>
        <dbReference type="ARBA" id="ARBA00004651"/>
    </source>
</evidence>
<dbReference type="PANTHER" id="PTHR43823">
    <property type="entry name" value="SPORULATION PROTEIN YKVU"/>
    <property type="match status" value="1"/>
</dbReference>
<keyword evidence="2" id="KW-0813">Transport</keyword>
<evidence type="ECO:0000313" key="8">
    <source>
        <dbReference type="EMBL" id="KRN88810.1"/>
    </source>
</evidence>
<dbReference type="PANTHER" id="PTHR43823:SF3">
    <property type="entry name" value="MULTIDRUG EXPORT PROTEIN MEPA"/>
    <property type="match status" value="1"/>
</dbReference>
<evidence type="ECO:0000256" key="7">
    <source>
        <dbReference type="SAM" id="Phobius"/>
    </source>
</evidence>
<keyword evidence="6 7" id="KW-0472">Membrane</keyword>
<dbReference type="RefSeq" id="WP_027107213.1">
    <property type="nucleotide sequence ID" value="NZ_JQBZ01000025.1"/>
</dbReference>
<feature type="transmembrane region" description="Helical" evidence="7">
    <location>
        <begin position="18"/>
        <end position="41"/>
    </location>
</feature>
<feature type="transmembrane region" description="Helical" evidence="7">
    <location>
        <begin position="268"/>
        <end position="291"/>
    </location>
</feature>
<dbReference type="Proteomes" id="UP000051500">
    <property type="component" value="Unassembled WGS sequence"/>
</dbReference>
<proteinExistence type="predicted"/>
<dbReference type="STRING" id="1122146.IV53_GL000780"/>
<dbReference type="GO" id="GO:0005886">
    <property type="term" value="C:plasma membrane"/>
    <property type="evidence" value="ECO:0007669"/>
    <property type="project" value="UniProtKB-SubCell"/>
</dbReference>
<protein>
    <recommendedName>
        <fullName evidence="10">Na+ driven multidrug efflux pump</fullName>
    </recommendedName>
</protein>
<evidence type="ECO:0000256" key="3">
    <source>
        <dbReference type="ARBA" id="ARBA00022475"/>
    </source>
</evidence>
<evidence type="ECO:0000256" key="6">
    <source>
        <dbReference type="ARBA" id="ARBA00023136"/>
    </source>
</evidence>
<comment type="subcellular location">
    <subcellularLocation>
        <location evidence="1">Cell membrane</location>
        <topology evidence="1">Multi-pass membrane protein</topology>
    </subcellularLocation>
</comment>
<evidence type="ECO:0000256" key="4">
    <source>
        <dbReference type="ARBA" id="ARBA00022692"/>
    </source>
</evidence>
<feature type="transmembrane region" description="Helical" evidence="7">
    <location>
        <begin position="312"/>
        <end position="334"/>
    </location>
</feature>
<feature type="transmembrane region" description="Helical" evidence="7">
    <location>
        <begin position="164"/>
        <end position="184"/>
    </location>
</feature>
<feature type="transmembrane region" description="Helical" evidence="7">
    <location>
        <begin position="231"/>
        <end position="256"/>
    </location>
</feature>
<gene>
    <name evidence="8" type="ORF">IV53_GL000780</name>
</gene>
<keyword evidence="9" id="KW-1185">Reference proteome</keyword>
<keyword evidence="3" id="KW-1003">Cell membrane</keyword>
<dbReference type="InterPro" id="IPR051327">
    <property type="entry name" value="MATE_MepA_subfamily"/>
</dbReference>
<reference evidence="8 9" key="1">
    <citation type="journal article" date="2015" name="Genome Announc.">
        <title>Expanding the biotechnology potential of lactobacilli through comparative genomics of 213 strains and associated genera.</title>
        <authorList>
            <person name="Sun Z."/>
            <person name="Harris H.M."/>
            <person name="McCann A."/>
            <person name="Guo C."/>
            <person name="Argimon S."/>
            <person name="Zhang W."/>
            <person name="Yang X."/>
            <person name="Jeffery I.B."/>
            <person name="Cooney J.C."/>
            <person name="Kagawa T.F."/>
            <person name="Liu W."/>
            <person name="Song Y."/>
            <person name="Salvetti E."/>
            <person name="Wrobel A."/>
            <person name="Rasinkangas P."/>
            <person name="Parkhill J."/>
            <person name="Rea M.C."/>
            <person name="O'Sullivan O."/>
            <person name="Ritari J."/>
            <person name="Douillard F.P."/>
            <person name="Paul Ross R."/>
            <person name="Yang R."/>
            <person name="Briner A.E."/>
            <person name="Felis G.E."/>
            <person name="de Vos W.M."/>
            <person name="Barrangou R."/>
            <person name="Klaenhammer T.R."/>
            <person name="Caufield P.W."/>
            <person name="Cui Y."/>
            <person name="Zhang H."/>
            <person name="O'Toole P.W."/>
        </authorList>
    </citation>
    <scope>NUCLEOTIDE SEQUENCE [LARGE SCALE GENOMIC DNA]</scope>
    <source>
        <strain evidence="8 9">DSM 22408</strain>
    </source>
</reference>
<name>A0A0R2KQB2_9LACO</name>